<keyword evidence="6" id="KW-0915">Sodium</keyword>
<evidence type="ECO:0000256" key="4">
    <source>
        <dbReference type="ARBA" id="ARBA00022692"/>
    </source>
</evidence>
<evidence type="ECO:0000256" key="10">
    <source>
        <dbReference type="SAM" id="Phobius"/>
    </source>
</evidence>
<keyword evidence="8 10" id="KW-0472">Membrane</keyword>
<keyword evidence="13" id="KW-1185">Reference proteome</keyword>
<keyword evidence="4 10" id="KW-0812">Transmembrane</keyword>
<keyword evidence="5 10" id="KW-1133">Transmembrane helix</keyword>
<keyword evidence="2" id="KW-0813">Transport</keyword>
<feature type="transmembrane region" description="Helical" evidence="10">
    <location>
        <begin position="262"/>
        <end position="288"/>
    </location>
</feature>
<evidence type="ECO:0000256" key="1">
    <source>
        <dbReference type="ARBA" id="ARBA00004651"/>
    </source>
</evidence>
<name>A0ABS9QAB2_9HYPH</name>
<evidence type="ECO:0000313" key="12">
    <source>
        <dbReference type="EMBL" id="MCG7504354.1"/>
    </source>
</evidence>
<evidence type="ECO:0000256" key="9">
    <source>
        <dbReference type="ARBA" id="ARBA00023201"/>
    </source>
</evidence>
<gene>
    <name evidence="12" type="ORF">L4923_04900</name>
</gene>
<dbReference type="InterPro" id="IPR006153">
    <property type="entry name" value="Cation/H_exchanger_TM"/>
</dbReference>
<evidence type="ECO:0000256" key="6">
    <source>
        <dbReference type="ARBA" id="ARBA00023053"/>
    </source>
</evidence>
<evidence type="ECO:0000313" key="13">
    <source>
        <dbReference type="Proteomes" id="UP001201701"/>
    </source>
</evidence>
<feature type="transmembrane region" description="Helical" evidence="10">
    <location>
        <begin position="300"/>
        <end position="321"/>
    </location>
</feature>
<comment type="subcellular location">
    <subcellularLocation>
        <location evidence="1">Cell membrane</location>
        <topology evidence="1">Multi-pass membrane protein</topology>
    </subcellularLocation>
</comment>
<feature type="transmembrane region" description="Helical" evidence="10">
    <location>
        <begin position="81"/>
        <end position="105"/>
    </location>
</feature>
<reference evidence="12 13" key="1">
    <citation type="submission" date="2022-02" db="EMBL/GenBank/DDBJ databases">
        <title>Draft genome sequence of Mezorhizobium retamae strain IRAMC:0171 isolated from Retama raetam nodules.</title>
        <authorList>
            <person name="Bengaied R."/>
            <person name="Sbissi I."/>
            <person name="Huber K."/>
            <person name="Ghodbane F."/>
            <person name="Nouioui I."/>
            <person name="Tarhouni M."/>
            <person name="Gtari M."/>
        </authorList>
    </citation>
    <scope>NUCLEOTIDE SEQUENCE [LARGE SCALE GENOMIC DNA]</scope>
    <source>
        <strain evidence="12 13">IRAMC:0171</strain>
    </source>
</reference>
<evidence type="ECO:0000256" key="7">
    <source>
        <dbReference type="ARBA" id="ARBA00023065"/>
    </source>
</evidence>
<feature type="transmembrane region" description="Helical" evidence="10">
    <location>
        <begin position="111"/>
        <end position="131"/>
    </location>
</feature>
<dbReference type="Proteomes" id="UP001201701">
    <property type="component" value="Unassembled WGS sequence"/>
</dbReference>
<organism evidence="12 13">
    <name type="scientific">Mesorhizobium retamae</name>
    <dbReference type="NCBI Taxonomy" id="2912854"/>
    <lineage>
        <taxon>Bacteria</taxon>
        <taxon>Pseudomonadati</taxon>
        <taxon>Pseudomonadota</taxon>
        <taxon>Alphaproteobacteria</taxon>
        <taxon>Hyphomicrobiales</taxon>
        <taxon>Phyllobacteriaceae</taxon>
        <taxon>Mesorhizobium</taxon>
    </lineage>
</organism>
<evidence type="ECO:0000256" key="2">
    <source>
        <dbReference type="ARBA" id="ARBA00022448"/>
    </source>
</evidence>
<proteinExistence type="predicted"/>
<evidence type="ECO:0000256" key="8">
    <source>
        <dbReference type="ARBA" id="ARBA00023136"/>
    </source>
</evidence>
<protein>
    <submittedName>
        <fullName evidence="12">Sodium:proton antiporter</fullName>
    </submittedName>
</protein>
<dbReference type="InterPro" id="IPR018422">
    <property type="entry name" value="Cation/H_exchanger_CPA1"/>
</dbReference>
<feature type="domain" description="Cation/H+ exchanger transmembrane" evidence="11">
    <location>
        <begin position="14"/>
        <end position="408"/>
    </location>
</feature>
<dbReference type="Pfam" id="PF00999">
    <property type="entry name" value="Na_H_Exchanger"/>
    <property type="match status" value="1"/>
</dbReference>
<evidence type="ECO:0000256" key="5">
    <source>
        <dbReference type="ARBA" id="ARBA00022989"/>
    </source>
</evidence>
<feature type="transmembrane region" description="Helical" evidence="10">
    <location>
        <begin position="383"/>
        <end position="403"/>
    </location>
</feature>
<keyword evidence="9" id="KW-0739">Sodium transport</keyword>
<keyword evidence="7" id="KW-0406">Ion transport</keyword>
<accession>A0ABS9QAB2</accession>
<evidence type="ECO:0000259" key="11">
    <source>
        <dbReference type="Pfam" id="PF00999"/>
    </source>
</evidence>
<keyword evidence="3" id="KW-1003">Cell membrane</keyword>
<sequence length="523" mass="56565">MQTFEWIIVLLLGAALLSALARRLGVPYPAFLAIGGALIPFLPNSPEWTLDPHLALTLFVAPVLVDSAYDTSLRDLRDNWIPVAGLVLMAVGLTTLTVALAARWLVPDMSWAVAVALGAIVAPPDAAAATAVMRQVKLPHRLLKILEGESLLNDASALLLYKLAVMAVLGGGLSLSSGAPVFLLTVFASVAAGYVLARVLTPATRFEDFPTSIIVQFAMTFGIWIAAEAVGLSGILTIVVYAMTIANTRGPSMPARLRVPVYAVWEAVVFILNAMAFVLIGMQIGPIWERLTPDMRDNYVLFAAAILAVVILTRFAWVMSYNKLIRWRIERYGFHPPRPMARPTREGAIMISWAGMRGIVTLAAAFSIPEVLRDGSPFPYRDLILFTAFAVVFGTLVLQGLTLRPLILWLGLSDNDPVGQEVRYARTQAYKAAVASIGEDDSLAAKLLRKEYGAIVELCEVGGEPYQAAGMPGGALRLQAIAAARARAIELRRTFVIGDDAYHVLEEEFDWAELSAVGRGEPA</sequence>
<dbReference type="EMBL" id="JAKREW010000003">
    <property type="protein sequence ID" value="MCG7504354.1"/>
    <property type="molecule type" value="Genomic_DNA"/>
</dbReference>
<dbReference type="Gene3D" id="6.10.140.1330">
    <property type="match status" value="1"/>
</dbReference>
<evidence type="ECO:0000256" key="3">
    <source>
        <dbReference type="ARBA" id="ARBA00022475"/>
    </source>
</evidence>
<dbReference type="PANTHER" id="PTHR10110">
    <property type="entry name" value="SODIUM/HYDROGEN EXCHANGER"/>
    <property type="match status" value="1"/>
</dbReference>
<dbReference type="PANTHER" id="PTHR10110:SF86">
    <property type="entry name" value="SODIUM_HYDROGEN EXCHANGER 7"/>
    <property type="match status" value="1"/>
</dbReference>
<dbReference type="RefSeq" id="WP_239362496.1">
    <property type="nucleotide sequence ID" value="NZ_JAKREW010000003.1"/>
</dbReference>
<feature type="transmembrane region" description="Helical" evidence="10">
    <location>
        <begin position="151"/>
        <end position="173"/>
    </location>
</feature>
<feature type="transmembrane region" description="Helical" evidence="10">
    <location>
        <begin position="179"/>
        <end position="197"/>
    </location>
</feature>
<feature type="transmembrane region" description="Helical" evidence="10">
    <location>
        <begin position="348"/>
        <end position="368"/>
    </location>
</feature>
<comment type="caution">
    <text evidence="12">The sequence shown here is derived from an EMBL/GenBank/DDBJ whole genome shotgun (WGS) entry which is preliminary data.</text>
</comment>